<sequence>MTHLPNNDLLLDQIVTSLKQRGLHTVALTLLEAGQPLAFIGSQLLWLAQPALALFWPSSQVGQLAQLMEDPTAVSALRQHLAADEVAL</sequence>
<reference evidence="1" key="1">
    <citation type="submission" date="2018-06" db="EMBL/GenBank/DDBJ databases">
        <authorList>
            <person name="Zhirakovskaya E."/>
        </authorList>
    </citation>
    <scope>NUCLEOTIDE SEQUENCE</scope>
</reference>
<dbReference type="AlphaFoldDB" id="A0A3B0UXL6"/>
<gene>
    <name evidence="1" type="ORF">MNBD_CHLOROFLEXI01-1911</name>
</gene>
<name>A0A3B0UXL6_9ZZZZ</name>
<evidence type="ECO:0000313" key="1">
    <source>
        <dbReference type="EMBL" id="VAW30207.1"/>
    </source>
</evidence>
<organism evidence="1">
    <name type="scientific">hydrothermal vent metagenome</name>
    <dbReference type="NCBI Taxonomy" id="652676"/>
    <lineage>
        <taxon>unclassified sequences</taxon>
        <taxon>metagenomes</taxon>
        <taxon>ecological metagenomes</taxon>
    </lineage>
</organism>
<accession>A0A3B0UXL6</accession>
<proteinExistence type="predicted"/>
<protein>
    <submittedName>
        <fullName evidence="1">Uncharacterized protein</fullName>
    </submittedName>
</protein>
<dbReference type="EMBL" id="UOEU01000033">
    <property type="protein sequence ID" value="VAW30207.1"/>
    <property type="molecule type" value="Genomic_DNA"/>
</dbReference>